<dbReference type="EMBL" id="LAYC01000001">
    <property type="protein sequence ID" value="KYK60798.1"/>
    <property type="molecule type" value="Genomic_DNA"/>
</dbReference>
<sequence>MDKRNEPRRLSDVKCGLSSDDMAMSRLDETRSAYVADGNRPSWVARDCTHRARDLLQTGMPTPESLLSDPETWGPSGGRQLHPWLTANGPLTLHELDWLLRPVGSGARHNGLTWPILVDTRLWAAMLRALLAAATRQWQPHNCEQSAGKWAVQNMYMVDQYVSGCERPMLARVDGTEQAARSPRKPEKHRPSKSKPSTSTSSSHMRPVSFLFVVNRLEVTYFSDQHNDQDYRRDEWLNLLPPTCHTGYTGERVSQVMRYQDGQVTIARGYQWYRPAWHEDGHFYQAAYGQLLEPYKKHAVFACNPHLPIVVIPGDPTTTNPVEGPFALHFFHSPNPELRGISFATTESGNMPHGHGPVKRVAGKHPSWIPSLVPTPYSNRLPSTSQASRGLSGEISIILGLMAFSQDIDAVEDIFVGRDGHHGLWHNRHWYCNYPPALYPLTEHHHPCGFLIAVAVDPENPSISTPERIHSFEWTGVIVKETPSSASSSSKVR</sequence>
<evidence type="ECO:0000256" key="1">
    <source>
        <dbReference type="SAM" id="MobiDB-lite"/>
    </source>
</evidence>
<feature type="compositionally biased region" description="Low complexity" evidence="1">
    <location>
        <begin position="194"/>
        <end position="203"/>
    </location>
</feature>
<dbReference type="InParanoid" id="A0A151GUP1"/>
<keyword evidence="3" id="KW-1185">Reference proteome</keyword>
<dbReference type="AlphaFoldDB" id="A0A151GUP1"/>
<dbReference type="Proteomes" id="UP000076580">
    <property type="component" value="Chromosome 01"/>
</dbReference>
<protein>
    <submittedName>
        <fullName evidence="2">Uncharacterized protein</fullName>
    </submittedName>
</protein>
<feature type="region of interest" description="Disordered" evidence="1">
    <location>
        <begin position="174"/>
        <end position="203"/>
    </location>
</feature>
<proteinExistence type="predicted"/>
<comment type="caution">
    <text evidence="2">The sequence shown here is derived from an EMBL/GenBank/DDBJ whole genome shotgun (WGS) entry which is preliminary data.</text>
</comment>
<dbReference type="RefSeq" id="XP_040660150.1">
    <property type="nucleotide sequence ID" value="XM_040799267.1"/>
</dbReference>
<evidence type="ECO:0000313" key="3">
    <source>
        <dbReference type="Proteomes" id="UP000076580"/>
    </source>
</evidence>
<gene>
    <name evidence="2" type="ORF">DCS_01936</name>
</gene>
<feature type="compositionally biased region" description="Basic residues" evidence="1">
    <location>
        <begin position="182"/>
        <end position="193"/>
    </location>
</feature>
<dbReference type="GeneID" id="63714579"/>
<accession>A0A151GUP1</accession>
<dbReference type="STRING" id="98403.A0A151GUP1"/>
<evidence type="ECO:0000313" key="2">
    <source>
        <dbReference type="EMBL" id="KYK60798.1"/>
    </source>
</evidence>
<reference evidence="2 3" key="1">
    <citation type="journal article" date="2016" name="Sci. Rep.">
        <title>Insights into Adaptations to a Near-Obligate Nematode Endoparasitic Lifestyle from the Finished Genome of Drechmeria coniospora.</title>
        <authorList>
            <person name="Zhang L."/>
            <person name="Zhou Z."/>
            <person name="Guo Q."/>
            <person name="Fokkens L."/>
            <person name="Miskei M."/>
            <person name="Pocsi I."/>
            <person name="Zhang W."/>
            <person name="Chen M."/>
            <person name="Wang L."/>
            <person name="Sun Y."/>
            <person name="Donzelli B.G."/>
            <person name="Gibson D.M."/>
            <person name="Nelson D.R."/>
            <person name="Luo J.G."/>
            <person name="Rep M."/>
            <person name="Liu H."/>
            <person name="Yang S."/>
            <person name="Wang J."/>
            <person name="Krasnoff S.B."/>
            <person name="Xu Y."/>
            <person name="Molnar I."/>
            <person name="Lin M."/>
        </authorList>
    </citation>
    <scope>NUCLEOTIDE SEQUENCE [LARGE SCALE GENOMIC DNA]</scope>
    <source>
        <strain evidence="2 3">ARSEF 6962</strain>
    </source>
</reference>
<name>A0A151GUP1_DRECN</name>
<organism evidence="2 3">
    <name type="scientific">Drechmeria coniospora</name>
    <name type="common">Nematophagous fungus</name>
    <name type="synonym">Meria coniospora</name>
    <dbReference type="NCBI Taxonomy" id="98403"/>
    <lineage>
        <taxon>Eukaryota</taxon>
        <taxon>Fungi</taxon>
        <taxon>Dikarya</taxon>
        <taxon>Ascomycota</taxon>
        <taxon>Pezizomycotina</taxon>
        <taxon>Sordariomycetes</taxon>
        <taxon>Hypocreomycetidae</taxon>
        <taxon>Hypocreales</taxon>
        <taxon>Ophiocordycipitaceae</taxon>
        <taxon>Drechmeria</taxon>
    </lineage>
</organism>